<dbReference type="PROSITE" id="PS50887">
    <property type="entry name" value="GGDEF"/>
    <property type="match status" value="1"/>
</dbReference>
<evidence type="ECO:0000313" key="6">
    <source>
        <dbReference type="Proteomes" id="UP001602245"/>
    </source>
</evidence>
<dbReference type="Gene3D" id="3.40.50.2300">
    <property type="match status" value="2"/>
</dbReference>
<dbReference type="Pfam" id="PF00990">
    <property type="entry name" value="GGDEF"/>
    <property type="match status" value="1"/>
</dbReference>
<evidence type="ECO:0000313" key="5">
    <source>
        <dbReference type="EMBL" id="MFF5289339.1"/>
    </source>
</evidence>
<dbReference type="InterPro" id="IPR029787">
    <property type="entry name" value="Nucleotide_cyclase"/>
</dbReference>
<dbReference type="Proteomes" id="UP001602245">
    <property type="component" value="Unassembled WGS sequence"/>
</dbReference>
<accession>A0ABW6W7R0</accession>
<dbReference type="CDD" id="cd01949">
    <property type="entry name" value="GGDEF"/>
    <property type="match status" value="1"/>
</dbReference>
<dbReference type="GO" id="GO:0052621">
    <property type="term" value="F:diguanylate cyclase activity"/>
    <property type="evidence" value="ECO:0007669"/>
    <property type="project" value="UniProtKB-EC"/>
</dbReference>
<dbReference type="Pfam" id="PF13377">
    <property type="entry name" value="Peripla_BP_3"/>
    <property type="match status" value="1"/>
</dbReference>
<dbReference type="InterPro" id="IPR000160">
    <property type="entry name" value="GGDEF_dom"/>
</dbReference>
<keyword evidence="6" id="KW-1185">Reference proteome</keyword>
<comment type="caution">
    <text evidence="5">The sequence shown here is derived from an EMBL/GenBank/DDBJ whole genome shotgun (WGS) entry which is preliminary data.</text>
</comment>
<dbReference type="NCBIfam" id="TIGR00254">
    <property type="entry name" value="GGDEF"/>
    <property type="match status" value="1"/>
</dbReference>
<gene>
    <name evidence="5" type="ORF">ACFY35_07870</name>
</gene>
<dbReference type="EMBL" id="JBIAZU010000001">
    <property type="protein sequence ID" value="MFF5289339.1"/>
    <property type="molecule type" value="Genomic_DNA"/>
</dbReference>
<evidence type="ECO:0000256" key="1">
    <source>
        <dbReference type="ARBA" id="ARBA00023015"/>
    </source>
</evidence>
<evidence type="ECO:0000259" key="4">
    <source>
        <dbReference type="PROSITE" id="PS50887"/>
    </source>
</evidence>
<sequence>MRDSRAVGVLSPFVGGTYYGSLVAGVGAAARSYGRRLIAIQTLDAAADLTVNGGDPAFDAAVSWDHVGGFIALADAVRPEYLARLALAGKPAVLVGHTVAGLDLPAVLPDNGAGTRAAVTHLIRDHGCRRIAFTGYLAATDVRERYDAYLEALRAHGLEPGVLLPARNNVESGIAWTAEDLMRHGRPDALVAATDRNAITALRTIAAAGLRCPDDILVTGFDNIDEAGLLRPELASIGQPLDAMSRRAVDLLMRQLDGEEVPPGPYLLPTRFVPRSSCGCTSLAEKLPTVVAGDGQQRLARHLAGTLPAIEAGDGARCARAAAERAAAATAHALLAAAEGDSSRLGPAVDELRDLLATSPCPETLRVIFRAVQEYAAGLPLGDVPAAARVGAGVQSIMMSVGRSHTGVQLGDKLHLRSLISVYYKLNMALLHRRDVEPRDPSWLGMTPATAGSIALREPDGELVRTPGWRRHPGPSIPAGPTTVSAFPPIELLDAAVPGETVFVVKAKVGDSDRGWLALVDTVECRVEDGREIVNQCAALLTVALDLRDQEEHLRREAQSDRLTGLPNRSSFVASLEAAIERRRAYGRPAVVLFLDLDGFKPVNDALGHHTGDQLLMAVADRLRHCLRGEDVAGRFGGDEFLVLLDDVAPGPVLDELVDRIGRSIRAPYQFGEHVVRIGVSIGTAECVAGTTVERVLQEADSSMYRVKATRRRAVA</sequence>
<protein>
    <submittedName>
        <fullName evidence="5">Diguanylate cyclase domain-containing protein</fullName>
        <ecNumber evidence="5">2.7.7.65</ecNumber>
    </submittedName>
</protein>
<reference evidence="5 6" key="1">
    <citation type="submission" date="2024-10" db="EMBL/GenBank/DDBJ databases">
        <title>The Natural Products Discovery Center: Release of the First 8490 Sequenced Strains for Exploring Actinobacteria Biosynthetic Diversity.</title>
        <authorList>
            <person name="Kalkreuter E."/>
            <person name="Kautsar S.A."/>
            <person name="Yang D."/>
            <person name="Bader C.D."/>
            <person name="Teijaro C.N."/>
            <person name="Fluegel L."/>
            <person name="Davis C.M."/>
            <person name="Simpson J.R."/>
            <person name="Lauterbach L."/>
            <person name="Steele A.D."/>
            <person name="Gui C."/>
            <person name="Meng S."/>
            <person name="Li G."/>
            <person name="Viehrig K."/>
            <person name="Ye F."/>
            <person name="Su P."/>
            <person name="Kiefer A.F."/>
            <person name="Nichols A."/>
            <person name="Cepeda A.J."/>
            <person name="Yan W."/>
            <person name="Fan B."/>
            <person name="Jiang Y."/>
            <person name="Adhikari A."/>
            <person name="Zheng C.-J."/>
            <person name="Schuster L."/>
            <person name="Cowan T.M."/>
            <person name="Smanski M.J."/>
            <person name="Chevrette M.G."/>
            <person name="De Carvalho L.P.S."/>
            <person name="Shen B."/>
        </authorList>
    </citation>
    <scope>NUCLEOTIDE SEQUENCE [LARGE SCALE GENOMIC DNA]</scope>
    <source>
        <strain evidence="5 6">NPDC000087</strain>
    </source>
</reference>
<name>A0ABW6W7R0_9ACTN</name>
<proteinExistence type="predicted"/>
<dbReference type="CDD" id="cd06267">
    <property type="entry name" value="PBP1_LacI_sugar_binding-like"/>
    <property type="match status" value="1"/>
</dbReference>
<evidence type="ECO:0000256" key="2">
    <source>
        <dbReference type="ARBA" id="ARBA00023125"/>
    </source>
</evidence>
<dbReference type="SUPFAM" id="SSF53822">
    <property type="entry name" value="Periplasmic binding protein-like I"/>
    <property type="match status" value="1"/>
</dbReference>
<dbReference type="InterPro" id="IPR043128">
    <property type="entry name" value="Rev_trsase/Diguanyl_cyclase"/>
</dbReference>
<dbReference type="SUPFAM" id="SSF55073">
    <property type="entry name" value="Nucleotide cyclase"/>
    <property type="match status" value="1"/>
</dbReference>
<keyword evidence="5" id="KW-0808">Transferase</keyword>
<dbReference type="InterPro" id="IPR028082">
    <property type="entry name" value="Peripla_BP_I"/>
</dbReference>
<keyword evidence="1" id="KW-0805">Transcription regulation</keyword>
<keyword evidence="5" id="KW-0548">Nucleotidyltransferase</keyword>
<dbReference type="Gene3D" id="3.30.70.270">
    <property type="match status" value="1"/>
</dbReference>
<keyword evidence="3" id="KW-0804">Transcription</keyword>
<organism evidence="5 6">
    <name type="scientific">Paractinoplanes globisporus</name>
    <dbReference type="NCBI Taxonomy" id="113565"/>
    <lineage>
        <taxon>Bacteria</taxon>
        <taxon>Bacillati</taxon>
        <taxon>Actinomycetota</taxon>
        <taxon>Actinomycetes</taxon>
        <taxon>Micromonosporales</taxon>
        <taxon>Micromonosporaceae</taxon>
        <taxon>Paractinoplanes</taxon>
    </lineage>
</organism>
<dbReference type="SMART" id="SM00267">
    <property type="entry name" value="GGDEF"/>
    <property type="match status" value="1"/>
</dbReference>
<evidence type="ECO:0000256" key="3">
    <source>
        <dbReference type="ARBA" id="ARBA00023163"/>
    </source>
</evidence>
<keyword evidence="2" id="KW-0238">DNA-binding</keyword>
<dbReference type="InterPro" id="IPR046335">
    <property type="entry name" value="LacI/GalR-like_sensor"/>
</dbReference>
<dbReference type="RefSeq" id="WP_084698895.1">
    <property type="nucleotide sequence ID" value="NZ_JBIAZU010000001.1"/>
</dbReference>
<dbReference type="InterPro" id="IPR052163">
    <property type="entry name" value="DGC-Regulatory_Protein"/>
</dbReference>
<dbReference type="EC" id="2.7.7.65" evidence="5"/>
<dbReference type="PANTHER" id="PTHR46663:SF4">
    <property type="entry name" value="DIGUANYLATE CYCLASE DGCT-RELATED"/>
    <property type="match status" value="1"/>
</dbReference>
<feature type="domain" description="GGDEF" evidence="4">
    <location>
        <begin position="588"/>
        <end position="716"/>
    </location>
</feature>
<dbReference type="PANTHER" id="PTHR46663">
    <property type="entry name" value="DIGUANYLATE CYCLASE DGCT-RELATED"/>
    <property type="match status" value="1"/>
</dbReference>